<sequence length="183" mass="21357">MKPHLTLRALERSDLRFVHHLNNNRNIMSYWFEEPYESFDELEELYNKHIHDNAERRFIAETADKEPVGLVEIIEINSIHRSAEFQIIITPEHQGRGFARNLVNKALDYSFSILNLHKIYLQVATSNEKAIHIYKACGFREEGHLVEEFFSNGKYTDAVRMYILQDSYLKSGKAFPGASDHEG</sequence>
<dbReference type="InterPro" id="IPR016181">
    <property type="entry name" value="Acyl_CoA_acyltransferase"/>
</dbReference>
<comment type="subcellular location">
    <subcellularLocation>
        <location evidence="1">Cytoplasm</location>
    </subcellularLocation>
</comment>
<organism evidence="8">
    <name type="scientific">hydrocarbon metagenome</name>
    <dbReference type="NCBI Taxonomy" id="938273"/>
    <lineage>
        <taxon>unclassified sequences</taxon>
        <taxon>metagenomes</taxon>
        <taxon>ecological metagenomes</taxon>
    </lineage>
</organism>
<dbReference type="NCBIfam" id="NF011709">
    <property type="entry name" value="PRK15130.1"/>
    <property type="match status" value="1"/>
</dbReference>
<dbReference type="EC" id="2.3.1.57" evidence="8"/>
<dbReference type="GO" id="GO:0046872">
    <property type="term" value="F:metal ion binding"/>
    <property type="evidence" value="ECO:0007669"/>
    <property type="project" value="UniProtKB-KW"/>
</dbReference>
<keyword evidence="6 8" id="KW-0012">Acyltransferase</keyword>
<keyword evidence="4" id="KW-0479">Metal-binding</keyword>
<dbReference type="EMBL" id="LNQE01000086">
    <property type="protein sequence ID" value="KUG29425.1"/>
    <property type="molecule type" value="Genomic_DNA"/>
</dbReference>
<protein>
    <submittedName>
        <fullName evidence="8">Spermidine n1-acetyltransferase</fullName>
        <ecNumber evidence="8">2.3.1.57</ecNumber>
    </submittedName>
</protein>
<evidence type="ECO:0000256" key="1">
    <source>
        <dbReference type="ARBA" id="ARBA00004496"/>
    </source>
</evidence>
<evidence type="ECO:0000256" key="2">
    <source>
        <dbReference type="ARBA" id="ARBA00022490"/>
    </source>
</evidence>
<comment type="caution">
    <text evidence="8">The sequence shown here is derived from an EMBL/GenBank/DDBJ whole genome shotgun (WGS) entry which is preliminary data.</text>
</comment>
<proteinExistence type="predicted"/>
<dbReference type="Pfam" id="PF13302">
    <property type="entry name" value="Acetyltransf_3"/>
    <property type="match status" value="1"/>
</dbReference>
<keyword evidence="5" id="KW-0460">Magnesium</keyword>
<name>A0A0W8G8T4_9ZZZZ</name>
<reference evidence="8" key="1">
    <citation type="journal article" date="2015" name="Proc. Natl. Acad. Sci. U.S.A.">
        <title>Networks of energetic and metabolic interactions define dynamics in microbial communities.</title>
        <authorList>
            <person name="Embree M."/>
            <person name="Liu J.K."/>
            <person name="Al-Bassam M.M."/>
            <person name="Zengler K."/>
        </authorList>
    </citation>
    <scope>NUCLEOTIDE SEQUENCE</scope>
</reference>
<evidence type="ECO:0000256" key="6">
    <source>
        <dbReference type="ARBA" id="ARBA00023315"/>
    </source>
</evidence>
<dbReference type="PROSITE" id="PS51186">
    <property type="entry name" value="GNAT"/>
    <property type="match status" value="1"/>
</dbReference>
<evidence type="ECO:0000313" key="8">
    <source>
        <dbReference type="EMBL" id="KUG29425.1"/>
    </source>
</evidence>
<keyword evidence="3 8" id="KW-0808">Transferase</keyword>
<dbReference type="FunFam" id="3.40.630.30:FF:000007">
    <property type="entry name" value="Spermidine N(1)-acetyltransferase"/>
    <property type="match status" value="1"/>
</dbReference>
<dbReference type="GO" id="GO:0004145">
    <property type="term" value="F:diamine N-acetyltransferase activity"/>
    <property type="evidence" value="ECO:0007669"/>
    <property type="project" value="UniProtKB-EC"/>
</dbReference>
<evidence type="ECO:0000256" key="5">
    <source>
        <dbReference type="ARBA" id="ARBA00022842"/>
    </source>
</evidence>
<dbReference type="PANTHER" id="PTHR43415">
    <property type="entry name" value="SPERMIDINE N(1)-ACETYLTRANSFERASE"/>
    <property type="match status" value="1"/>
</dbReference>
<dbReference type="PANTHER" id="PTHR43415:SF6">
    <property type="entry name" value="SPERMIDINE N(1)-ACETYLTRANSFERASE"/>
    <property type="match status" value="1"/>
</dbReference>
<feature type="domain" description="N-acetyltransferase" evidence="7">
    <location>
        <begin position="5"/>
        <end position="166"/>
    </location>
</feature>
<evidence type="ECO:0000259" key="7">
    <source>
        <dbReference type="PROSITE" id="PS51186"/>
    </source>
</evidence>
<dbReference type="Gene3D" id="3.40.630.30">
    <property type="match status" value="1"/>
</dbReference>
<gene>
    <name evidence="8" type="ORF">ASZ90_000672</name>
</gene>
<dbReference type="SUPFAM" id="SSF55729">
    <property type="entry name" value="Acyl-CoA N-acyltransferases (Nat)"/>
    <property type="match status" value="1"/>
</dbReference>
<dbReference type="AlphaFoldDB" id="A0A0W8G8T4"/>
<dbReference type="CDD" id="cd04301">
    <property type="entry name" value="NAT_SF"/>
    <property type="match status" value="1"/>
</dbReference>
<keyword evidence="2" id="KW-0963">Cytoplasm</keyword>
<dbReference type="InterPro" id="IPR000182">
    <property type="entry name" value="GNAT_dom"/>
</dbReference>
<evidence type="ECO:0000256" key="3">
    <source>
        <dbReference type="ARBA" id="ARBA00022679"/>
    </source>
</evidence>
<accession>A0A0W8G8T4</accession>
<dbReference type="GO" id="GO:0005737">
    <property type="term" value="C:cytoplasm"/>
    <property type="evidence" value="ECO:0007669"/>
    <property type="project" value="UniProtKB-SubCell"/>
</dbReference>
<evidence type="ECO:0000256" key="4">
    <source>
        <dbReference type="ARBA" id="ARBA00022723"/>
    </source>
</evidence>